<gene>
    <name evidence="2" type="ORF">GA0061102_104643</name>
</gene>
<feature type="signal peptide" evidence="1">
    <location>
        <begin position="1"/>
        <end position="25"/>
    </location>
</feature>
<sequence length="149" mass="15971">MVSKISFALAMLAAVIVANSDRSHAAEVVRSDIPVAYGLLLDGKDAVYGQLVCHIHAPCQLIDNQDTHVQLSVTIESTQRLSGEVSIRCGELDCSFSSGSASAKLEGAAGRERSRQFKLCAGKDAAITKDLVYRTRMGIGQILFLFGNQ</sequence>
<protein>
    <submittedName>
        <fullName evidence="2">Uncharacterized protein</fullName>
    </submittedName>
</protein>
<evidence type="ECO:0000256" key="1">
    <source>
        <dbReference type="SAM" id="SignalP"/>
    </source>
</evidence>
<accession>A0A1C3WYF6</accession>
<dbReference type="Proteomes" id="UP000199435">
    <property type="component" value="Unassembled WGS sequence"/>
</dbReference>
<dbReference type="RefSeq" id="WP_139115109.1">
    <property type="nucleotide sequence ID" value="NZ_FMAH01000046.1"/>
</dbReference>
<reference evidence="3" key="1">
    <citation type="submission" date="2016-08" db="EMBL/GenBank/DDBJ databases">
        <authorList>
            <person name="Varghese N."/>
            <person name="Submissions Spin"/>
        </authorList>
    </citation>
    <scope>NUCLEOTIDE SEQUENCE [LARGE SCALE GENOMIC DNA]</scope>
    <source>
        <strain evidence="3">HAMBI 2971</strain>
    </source>
</reference>
<dbReference type="EMBL" id="FMAH01000046">
    <property type="protein sequence ID" value="SCB44926.1"/>
    <property type="molecule type" value="Genomic_DNA"/>
</dbReference>
<keyword evidence="3" id="KW-1185">Reference proteome</keyword>
<evidence type="ECO:0000313" key="3">
    <source>
        <dbReference type="Proteomes" id="UP000199435"/>
    </source>
</evidence>
<feature type="chain" id="PRO_5008686030" evidence="1">
    <location>
        <begin position="26"/>
        <end position="149"/>
    </location>
</feature>
<evidence type="ECO:0000313" key="2">
    <source>
        <dbReference type="EMBL" id="SCB44926.1"/>
    </source>
</evidence>
<proteinExistence type="predicted"/>
<dbReference type="AlphaFoldDB" id="A0A1C3WYF6"/>
<dbReference type="OrthoDB" id="8402668at2"/>
<name>A0A1C3WYF6_9HYPH</name>
<organism evidence="2 3">
    <name type="scientific">Rhizobium miluonense</name>
    <dbReference type="NCBI Taxonomy" id="411945"/>
    <lineage>
        <taxon>Bacteria</taxon>
        <taxon>Pseudomonadati</taxon>
        <taxon>Pseudomonadota</taxon>
        <taxon>Alphaproteobacteria</taxon>
        <taxon>Hyphomicrobiales</taxon>
        <taxon>Rhizobiaceae</taxon>
        <taxon>Rhizobium/Agrobacterium group</taxon>
        <taxon>Rhizobium</taxon>
    </lineage>
</organism>
<keyword evidence="1" id="KW-0732">Signal</keyword>